<feature type="domain" description="SGNH" evidence="3">
    <location>
        <begin position="422"/>
        <end position="648"/>
    </location>
</feature>
<sequence length="662" mass="73834">MSSTPTHSLSYRPDIDGLRSLAVIPVILFHAGLGFPGGYVGVDIFFVISGFLITSIIAKDIRNDCFSMTHFWERRVRRILPASVLVLLVTLIAGAFILLPGQFEDLGKAACAQALMVSNFYFWQQDGYFATASEFLPTLHTWSLAVEEQFYLILPLLMVWLMRGNSGRVARALKVLSLIFVISLAWSVYNLEHHPSSTFFLLPTRAWELLAGSLLALVPLKKPLSSKWNELLSIAGVLLILGSVFFMTSETPFPGLAAIPPCLGAVLLIFSNQSMLTTAGKLLALKPCVFVGKISYSLYLWHWPLLVYGRHLSVSEPSLTLRLSLVLASFILAYLTWKYVENPFRTKSICRNRKQIARFGVVGTLLPILIGTGIYQAEGIPSRLSPEAQVYAQAAEAKMLNRTESVVTSGKLPTILPVSSDQTQLPVLFWGDSHCRSLAPLMRSLAERHRVNFHYSVRDAHPAILGVDVDPERRNVKRYNKAVFQFIEKNQIKHVILVCRWAAYARTSRGTHGMSDPDAPGKPSTEVFKARFSATIDTLTKAGVTVWILKQVPVQPRNPPELLVHAVQFNRDITTMGVTLEEHTKNQSFVNGVIDSTASKNCHVIDPLPVFLTENNLCRIALDGQSLYRDRDHLSGFGSLQLQPLFDPIFEKFSKTYRKPAP</sequence>
<evidence type="ECO:0000256" key="1">
    <source>
        <dbReference type="SAM" id="Phobius"/>
    </source>
</evidence>
<feature type="transmembrane region" description="Helical" evidence="1">
    <location>
        <begin position="38"/>
        <end position="58"/>
    </location>
</feature>
<evidence type="ECO:0000259" key="2">
    <source>
        <dbReference type="Pfam" id="PF01757"/>
    </source>
</evidence>
<dbReference type="GO" id="GO:0016747">
    <property type="term" value="F:acyltransferase activity, transferring groups other than amino-acyl groups"/>
    <property type="evidence" value="ECO:0007669"/>
    <property type="project" value="InterPro"/>
</dbReference>
<dbReference type="InterPro" id="IPR002656">
    <property type="entry name" value="Acyl_transf_3_dom"/>
</dbReference>
<feature type="transmembrane region" description="Helical" evidence="1">
    <location>
        <begin position="79"/>
        <end position="99"/>
    </location>
</feature>
<keyword evidence="1" id="KW-0812">Transmembrane</keyword>
<evidence type="ECO:0000313" key="4">
    <source>
        <dbReference type="EMBL" id="BDS08250.1"/>
    </source>
</evidence>
<dbReference type="InterPro" id="IPR050879">
    <property type="entry name" value="Acyltransferase_3"/>
</dbReference>
<dbReference type="GO" id="GO:0016020">
    <property type="term" value="C:membrane"/>
    <property type="evidence" value="ECO:0007669"/>
    <property type="project" value="TreeGrafter"/>
</dbReference>
<dbReference type="Pfam" id="PF19040">
    <property type="entry name" value="SGNH"/>
    <property type="match status" value="1"/>
</dbReference>
<feature type="transmembrane region" description="Helical" evidence="1">
    <location>
        <begin position="253"/>
        <end position="270"/>
    </location>
</feature>
<feature type="transmembrane region" description="Helical" evidence="1">
    <location>
        <begin position="319"/>
        <end position="337"/>
    </location>
</feature>
<name>A0AAT9FQG1_9BACT</name>
<evidence type="ECO:0000259" key="3">
    <source>
        <dbReference type="Pfam" id="PF19040"/>
    </source>
</evidence>
<feature type="transmembrane region" description="Helical" evidence="1">
    <location>
        <begin position="230"/>
        <end position="247"/>
    </location>
</feature>
<dbReference type="PANTHER" id="PTHR23028">
    <property type="entry name" value="ACETYLTRANSFERASE"/>
    <property type="match status" value="1"/>
</dbReference>
<protein>
    <submittedName>
        <fullName evidence="4">O-antigen acetylase</fullName>
    </submittedName>
</protein>
<dbReference type="KEGG" id="osu:NT6N_32900"/>
<feature type="transmembrane region" description="Helical" evidence="1">
    <location>
        <begin position="197"/>
        <end position="218"/>
    </location>
</feature>
<proteinExistence type="predicted"/>
<keyword evidence="1" id="KW-0472">Membrane</keyword>
<reference evidence="4" key="1">
    <citation type="submission" date="2024-07" db="EMBL/GenBank/DDBJ databases">
        <title>Complete genome sequence of Verrucomicrobiaceae bacterium NT6N.</title>
        <authorList>
            <person name="Huang C."/>
            <person name="Takami H."/>
            <person name="Hamasaki K."/>
        </authorList>
    </citation>
    <scope>NUCLEOTIDE SEQUENCE</scope>
    <source>
        <strain evidence="4">NT6N</strain>
    </source>
</reference>
<dbReference type="Pfam" id="PF01757">
    <property type="entry name" value="Acyl_transf_3"/>
    <property type="match status" value="1"/>
</dbReference>
<dbReference type="EMBL" id="AP026866">
    <property type="protein sequence ID" value="BDS08250.1"/>
    <property type="molecule type" value="Genomic_DNA"/>
</dbReference>
<feature type="transmembrane region" description="Helical" evidence="1">
    <location>
        <begin position="142"/>
        <end position="161"/>
    </location>
</feature>
<dbReference type="GO" id="GO:0009103">
    <property type="term" value="P:lipopolysaccharide biosynthetic process"/>
    <property type="evidence" value="ECO:0007669"/>
    <property type="project" value="TreeGrafter"/>
</dbReference>
<accession>A0AAT9FQG1</accession>
<dbReference type="PANTHER" id="PTHR23028:SF53">
    <property type="entry name" value="ACYL_TRANSF_3 DOMAIN-CONTAINING PROTEIN"/>
    <property type="match status" value="1"/>
</dbReference>
<keyword evidence="1" id="KW-1133">Transmembrane helix</keyword>
<gene>
    <name evidence="4" type="ORF">NT6N_32900</name>
</gene>
<feature type="transmembrane region" description="Helical" evidence="1">
    <location>
        <begin position="357"/>
        <end position="375"/>
    </location>
</feature>
<feature type="transmembrane region" description="Helical" evidence="1">
    <location>
        <begin position="282"/>
        <end position="299"/>
    </location>
</feature>
<feature type="transmembrane region" description="Helical" evidence="1">
    <location>
        <begin position="173"/>
        <end position="191"/>
    </location>
</feature>
<organism evidence="4">
    <name type="scientific">Oceaniferula spumae</name>
    <dbReference type="NCBI Taxonomy" id="2979115"/>
    <lineage>
        <taxon>Bacteria</taxon>
        <taxon>Pseudomonadati</taxon>
        <taxon>Verrucomicrobiota</taxon>
        <taxon>Verrucomicrobiia</taxon>
        <taxon>Verrucomicrobiales</taxon>
        <taxon>Verrucomicrobiaceae</taxon>
        <taxon>Oceaniferula</taxon>
    </lineage>
</organism>
<feature type="domain" description="Acyltransferase 3" evidence="2">
    <location>
        <begin position="14"/>
        <end position="337"/>
    </location>
</feature>
<dbReference type="InterPro" id="IPR043968">
    <property type="entry name" value="SGNH"/>
</dbReference>
<dbReference type="AlphaFoldDB" id="A0AAT9FQG1"/>